<sequence>MPPFLADAASDSTEPLTGWTMVLTLAVLAVAPAILIAAGCLGARGLLRPNLVFGIRTTYTLSDDDAWYTVHSLSAPWTIASGAVMALSVVLPPFFTDDVRLQTAVMLAPMGAGLVLLCLGVRRAERAARSRAARDTGAR</sequence>
<keyword evidence="3" id="KW-1185">Reference proteome</keyword>
<dbReference type="EMBL" id="JAAXPG010000003">
    <property type="protein sequence ID" value="NKY96876.1"/>
    <property type="molecule type" value="Genomic_DNA"/>
</dbReference>
<dbReference type="InterPro" id="IPR025962">
    <property type="entry name" value="SdpI/YhfL"/>
</dbReference>
<feature type="transmembrane region" description="Helical" evidence="1">
    <location>
        <begin position="101"/>
        <end position="121"/>
    </location>
</feature>
<keyword evidence="1" id="KW-0812">Transmembrane</keyword>
<proteinExistence type="predicted"/>
<feature type="transmembrane region" description="Helical" evidence="1">
    <location>
        <begin position="68"/>
        <end position="95"/>
    </location>
</feature>
<name>A0A7X6M946_9ACTN</name>
<evidence type="ECO:0000313" key="2">
    <source>
        <dbReference type="EMBL" id="NKY96876.1"/>
    </source>
</evidence>
<feature type="transmembrane region" description="Helical" evidence="1">
    <location>
        <begin position="20"/>
        <end position="47"/>
    </location>
</feature>
<organism evidence="2 3">
    <name type="scientific">Nocardiopsis alborubida</name>
    <dbReference type="NCBI Taxonomy" id="146802"/>
    <lineage>
        <taxon>Bacteria</taxon>
        <taxon>Bacillati</taxon>
        <taxon>Actinomycetota</taxon>
        <taxon>Actinomycetes</taxon>
        <taxon>Streptosporangiales</taxon>
        <taxon>Nocardiopsidaceae</taxon>
        <taxon>Nocardiopsis</taxon>
    </lineage>
</organism>
<reference evidence="2 3" key="1">
    <citation type="submission" date="2020-04" db="EMBL/GenBank/DDBJ databases">
        <title>MicrobeNet Type strains.</title>
        <authorList>
            <person name="Nicholson A.C."/>
        </authorList>
    </citation>
    <scope>NUCLEOTIDE SEQUENCE [LARGE SCALE GENOMIC DNA]</scope>
    <source>
        <strain evidence="2 3">ATCC 23612</strain>
    </source>
</reference>
<comment type="caution">
    <text evidence="2">The sequence shown here is derived from an EMBL/GenBank/DDBJ whole genome shotgun (WGS) entry which is preliminary data.</text>
</comment>
<gene>
    <name evidence="2" type="ORF">HGB44_04170</name>
</gene>
<evidence type="ECO:0000313" key="3">
    <source>
        <dbReference type="Proteomes" id="UP000553209"/>
    </source>
</evidence>
<dbReference type="RefSeq" id="WP_061082102.1">
    <property type="nucleotide sequence ID" value="NZ_JAAXPG010000003.1"/>
</dbReference>
<dbReference type="AlphaFoldDB" id="A0A7X6M946"/>
<accession>A0A7X6M946</accession>
<dbReference type="Pfam" id="PF13630">
    <property type="entry name" value="SdpI"/>
    <property type="match status" value="1"/>
</dbReference>
<evidence type="ECO:0000256" key="1">
    <source>
        <dbReference type="SAM" id="Phobius"/>
    </source>
</evidence>
<keyword evidence="1" id="KW-1133">Transmembrane helix</keyword>
<dbReference type="Proteomes" id="UP000553209">
    <property type="component" value="Unassembled WGS sequence"/>
</dbReference>
<protein>
    <submittedName>
        <fullName evidence="2">SdpI family protein</fullName>
    </submittedName>
</protein>
<keyword evidence="1" id="KW-0472">Membrane</keyword>